<evidence type="ECO:0000256" key="3">
    <source>
        <dbReference type="ARBA" id="ARBA00022704"/>
    </source>
</evidence>
<dbReference type="Proteomes" id="UP000054477">
    <property type="component" value="Unassembled WGS sequence"/>
</dbReference>
<comment type="function">
    <text evidence="4">Binds and inhibits cysteine proteinases. Inhibits most strongly papain and cathepsin L, more weakly bromelain and cathepsin B while it is completely ineffective against cathepsin H.</text>
</comment>
<evidence type="ECO:0000313" key="6">
    <source>
        <dbReference type="EMBL" id="KIK00062.1"/>
    </source>
</evidence>
<dbReference type="AlphaFoldDB" id="A0A0C9XQW5"/>
<keyword evidence="3" id="KW-0789">Thiol protease inhibitor</keyword>
<comment type="subunit">
    <text evidence="1">Homodimer.</text>
</comment>
<dbReference type="OrthoDB" id="3121728at2759"/>
<dbReference type="InterPro" id="IPR019508">
    <property type="entry name" value="Prot_inh_I48_clitocypin"/>
</dbReference>
<dbReference type="HOGENOM" id="CLU_139305_1_0_1"/>
<keyword evidence="2" id="KW-0646">Protease inhibitor</keyword>
<proteinExistence type="inferred from homology"/>
<reference evidence="6 7" key="1">
    <citation type="submission" date="2014-04" db="EMBL/GenBank/DDBJ databases">
        <authorList>
            <consortium name="DOE Joint Genome Institute"/>
            <person name="Kuo A."/>
            <person name="Kohler A."/>
            <person name="Nagy L.G."/>
            <person name="Floudas D."/>
            <person name="Copeland A."/>
            <person name="Barry K.W."/>
            <person name="Cichocki N."/>
            <person name="Veneault-Fourrey C."/>
            <person name="LaButti K."/>
            <person name="Lindquist E.A."/>
            <person name="Lipzen A."/>
            <person name="Lundell T."/>
            <person name="Morin E."/>
            <person name="Murat C."/>
            <person name="Sun H."/>
            <person name="Tunlid A."/>
            <person name="Henrissat B."/>
            <person name="Grigoriev I.V."/>
            <person name="Hibbett D.S."/>
            <person name="Martin F."/>
            <person name="Nordberg H.P."/>
            <person name="Cantor M.N."/>
            <person name="Hua S.X."/>
        </authorList>
    </citation>
    <scope>NUCLEOTIDE SEQUENCE [LARGE SCALE GENOMIC DNA]</scope>
    <source>
        <strain evidence="6 7">LaAM-08-1</strain>
    </source>
</reference>
<dbReference type="Gene3D" id="2.80.10.50">
    <property type="match status" value="1"/>
</dbReference>
<evidence type="ECO:0000256" key="4">
    <source>
        <dbReference type="ARBA" id="ARBA00024855"/>
    </source>
</evidence>
<reference evidence="7" key="2">
    <citation type="submission" date="2015-01" db="EMBL/GenBank/DDBJ databases">
        <title>Evolutionary Origins and Diversification of the Mycorrhizal Mutualists.</title>
        <authorList>
            <consortium name="DOE Joint Genome Institute"/>
            <consortium name="Mycorrhizal Genomics Consortium"/>
            <person name="Kohler A."/>
            <person name="Kuo A."/>
            <person name="Nagy L.G."/>
            <person name="Floudas D."/>
            <person name="Copeland A."/>
            <person name="Barry K.W."/>
            <person name="Cichocki N."/>
            <person name="Veneault-Fourrey C."/>
            <person name="LaButti K."/>
            <person name="Lindquist E.A."/>
            <person name="Lipzen A."/>
            <person name="Lundell T."/>
            <person name="Morin E."/>
            <person name="Murat C."/>
            <person name="Riley R."/>
            <person name="Ohm R."/>
            <person name="Sun H."/>
            <person name="Tunlid A."/>
            <person name="Henrissat B."/>
            <person name="Grigoriev I.V."/>
            <person name="Hibbett D.S."/>
            <person name="Martin F."/>
        </authorList>
    </citation>
    <scope>NUCLEOTIDE SEQUENCE [LARGE SCALE GENOMIC DNA]</scope>
    <source>
        <strain evidence="7">LaAM-08-1</strain>
    </source>
</reference>
<organism evidence="6 7">
    <name type="scientific">Laccaria amethystina LaAM-08-1</name>
    <dbReference type="NCBI Taxonomy" id="1095629"/>
    <lineage>
        <taxon>Eukaryota</taxon>
        <taxon>Fungi</taxon>
        <taxon>Dikarya</taxon>
        <taxon>Basidiomycota</taxon>
        <taxon>Agaricomycotina</taxon>
        <taxon>Agaricomycetes</taxon>
        <taxon>Agaricomycetidae</taxon>
        <taxon>Agaricales</taxon>
        <taxon>Agaricineae</taxon>
        <taxon>Hydnangiaceae</taxon>
        <taxon>Laccaria</taxon>
    </lineage>
</organism>
<dbReference type="EMBL" id="KN838633">
    <property type="protein sequence ID" value="KIK00062.1"/>
    <property type="molecule type" value="Genomic_DNA"/>
</dbReference>
<evidence type="ECO:0000256" key="5">
    <source>
        <dbReference type="ARBA" id="ARBA00025775"/>
    </source>
</evidence>
<evidence type="ECO:0000256" key="1">
    <source>
        <dbReference type="ARBA" id="ARBA00011738"/>
    </source>
</evidence>
<comment type="similarity">
    <text evidence="5">Belongs to the protease inhibitor I48 family.</text>
</comment>
<sequence length="179" mass="19698">MSLESGLYAPRASPTTEYGSLYATGNGVNEIVTVAQHTPPAVERQVWNIQAVHGKEGVYTITLDTTGSTFGGHWFPKDGEPIPKDPIVVSEKSYEWYIPYTKDIPAPGVKNITGVYVIYPRKVPHHQFFSIQAHTKLIGVGLYAGTNDKDQVVIISVPVVPGAEAPYWQARHLVKRPES</sequence>
<dbReference type="GO" id="GO:0004869">
    <property type="term" value="F:cysteine-type endopeptidase inhibitor activity"/>
    <property type="evidence" value="ECO:0007669"/>
    <property type="project" value="UniProtKB-KW"/>
</dbReference>
<keyword evidence="7" id="KW-1185">Reference proteome</keyword>
<protein>
    <submittedName>
        <fullName evidence="6">Uncharacterized protein</fullName>
    </submittedName>
</protein>
<accession>A0A0C9XQW5</accession>
<name>A0A0C9XQW5_9AGAR</name>
<dbReference type="Pfam" id="PF10467">
    <property type="entry name" value="Inhibitor_I48"/>
    <property type="match status" value="1"/>
</dbReference>
<evidence type="ECO:0000313" key="7">
    <source>
        <dbReference type="Proteomes" id="UP000054477"/>
    </source>
</evidence>
<gene>
    <name evidence="6" type="ORF">K443DRAFT_679431</name>
</gene>
<evidence type="ECO:0000256" key="2">
    <source>
        <dbReference type="ARBA" id="ARBA00022690"/>
    </source>
</evidence>